<evidence type="ECO:0000256" key="1">
    <source>
        <dbReference type="ARBA" id="ARBA00011073"/>
    </source>
</evidence>
<evidence type="ECO:0000256" key="4">
    <source>
        <dbReference type="ARBA" id="ARBA00022825"/>
    </source>
</evidence>
<organism evidence="10 11">
    <name type="scientific">Streptomyces amakusaensis</name>
    <dbReference type="NCBI Taxonomy" id="67271"/>
    <lineage>
        <taxon>Bacteria</taxon>
        <taxon>Bacillati</taxon>
        <taxon>Actinomycetota</taxon>
        <taxon>Actinomycetes</taxon>
        <taxon>Kitasatosporales</taxon>
        <taxon>Streptomycetaceae</taxon>
        <taxon>Streptomyces</taxon>
    </lineage>
</organism>
<sequence length="1114" mass="115920">MLSKRHRNAGIAALTAAISLALAAGLSGVAPTTASASPGEVAVQAGSAVGGVHQVTLITGDRVTVDGKGKVVGFEPGRGRTGIPVQTYTEGGHTHVVPRDAHGLIAEGKLDRRLFDVTELGRAESRRVYGDGLRLIVEYGGGSAGPGARRAVRGGDGTEVSRSLKALNADAVTVSAKSTPELWETLTSGEDGRARAAASGISRIWLDGIRRANLETSAGRIGAPKVWQSGYEGAGVKIAVLDSGVDGEHPDLKGRVVAARNFSDSPDSEDRDGHGTHVAATAAGSGAGSNGRYRGVAPKAGIINGKVLGDDGRGGTESGIVAAVDWAVAQGADIVNLSLGGRDTPEIDPVEAQINKVTAEKGVFFAVASGNSGPNSIGSPAGADGAFAVGAVDDRDKLAGFSSTGPRVGGGAAKPDVTAPGVDITAAAPGGGHQEMSGTSMAAPHVAGAAALLKQRYPHWKAKELKSALASSAEDGGHTPHEQGAGRIAADRAITQSVTTEEISLGFGKQLWPHTDDKPVTKKVTYRNHGTKDIALDLKVNPHGPDGKPVPAGFFTLGTDRVTVPAGGTASVGLTVDTRIGGDVDGHYAAAVVASGGGQTVRTTAAVEREIEMHNITFKHIGRDGKPSKSFQSNLNSLSSDWVVRSFDSSNGDTTFRLPKGEYFLEAVAPADPTEHPPVRHDIVLQPKLVVDKARTVTVDARTTKPVKITVPDAKAKAAYGVLQVNRSSPDRKQSVGQYYPVNSFSHLYVAHLGPQVTDGSLSQSWKGNWRKNSTTEYNTASGGVVKRIATGYTRAFKASEFATVKAGLGVSAKGKRAVLSANGHLPGSLVEYRNESGARPLPDTRTMYVSTVDKAKWNFAFRQEAVKPDPDGGHKTELRLESEPKTYTAGKTHQELLNTAVFGPALDRKSGFSRYGGLLSAQVPLFSDGSGSSSKDFSFESARTVLYRDGKKISENNDPLIYGEPLAIGQEAGDFKLTTSVRRAAATARVSTRIDADWTFRAPAAPTNDEAVLPISTVRFTGARVGPDSTAPAGATQTVPLQIHGAAAKGNVKSVTAHASYDGGKTWTRLKVVKDKATLKNPARGKAVALRAKVTDKQGGTAQVTVYNAFFGK</sequence>
<dbReference type="InterPro" id="IPR023828">
    <property type="entry name" value="Peptidase_S8_Ser-AS"/>
</dbReference>
<feature type="region of interest" description="Disordered" evidence="7">
    <location>
        <begin position="262"/>
        <end position="290"/>
    </location>
</feature>
<feature type="active site" description="Charge relay system" evidence="5">
    <location>
        <position position="242"/>
    </location>
</feature>
<dbReference type="InterPro" id="IPR000209">
    <property type="entry name" value="Peptidase_S8/S53_dom"/>
</dbReference>
<keyword evidence="4 5" id="KW-0720">Serine protease</keyword>
<dbReference type="Gene3D" id="3.40.50.200">
    <property type="entry name" value="Peptidase S8/S53 domain"/>
    <property type="match status" value="1"/>
</dbReference>
<feature type="active site" description="Charge relay system" evidence="5">
    <location>
        <position position="274"/>
    </location>
</feature>
<feature type="domain" description="Peptidase S8/S53" evidence="9">
    <location>
        <begin position="233"/>
        <end position="486"/>
    </location>
</feature>
<proteinExistence type="inferred from homology"/>
<gene>
    <name evidence="10" type="ORF">ACFPRH_08320</name>
</gene>
<dbReference type="InterPro" id="IPR034213">
    <property type="entry name" value="S8_Vpr-like"/>
</dbReference>
<dbReference type="PANTHER" id="PTHR43806:SF65">
    <property type="entry name" value="SERINE PROTEASE APRX"/>
    <property type="match status" value="1"/>
</dbReference>
<feature type="region of interest" description="Disordered" evidence="7">
    <location>
        <begin position="468"/>
        <end position="488"/>
    </location>
</feature>
<dbReference type="InterPro" id="IPR017297">
    <property type="entry name" value="Peptidase_S8A_DPH-A"/>
</dbReference>
<keyword evidence="3 5" id="KW-0378">Hydrolase</keyword>
<dbReference type="InterPro" id="IPR023827">
    <property type="entry name" value="Peptidase_S8_Asp-AS"/>
</dbReference>
<dbReference type="Proteomes" id="UP001596160">
    <property type="component" value="Unassembled WGS sequence"/>
</dbReference>
<keyword evidence="11" id="KW-1185">Reference proteome</keyword>
<dbReference type="PROSITE" id="PS51892">
    <property type="entry name" value="SUBTILASE"/>
    <property type="match status" value="1"/>
</dbReference>
<feature type="active site" description="Charge relay system" evidence="5">
    <location>
        <position position="440"/>
    </location>
</feature>
<protein>
    <submittedName>
        <fullName evidence="10">S8 family serine peptidase</fullName>
    </submittedName>
</protein>
<comment type="caution">
    <text evidence="10">The sequence shown here is derived from an EMBL/GenBank/DDBJ whole genome shotgun (WGS) entry which is preliminary data.</text>
</comment>
<dbReference type="EMBL" id="JBHSKP010000004">
    <property type="protein sequence ID" value="MFC5151736.1"/>
    <property type="molecule type" value="Genomic_DNA"/>
</dbReference>
<dbReference type="InterPro" id="IPR036852">
    <property type="entry name" value="Peptidase_S8/S53_dom_sf"/>
</dbReference>
<dbReference type="PROSITE" id="PS00136">
    <property type="entry name" value="SUBTILASE_ASP"/>
    <property type="match status" value="1"/>
</dbReference>
<feature type="chain" id="PRO_5047303895" evidence="8">
    <location>
        <begin position="24"/>
        <end position="1114"/>
    </location>
</feature>
<evidence type="ECO:0000256" key="3">
    <source>
        <dbReference type="ARBA" id="ARBA00022801"/>
    </source>
</evidence>
<dbReference type="InterPro" id="IPR015500">
    <property type="entry name" value="Peptidase_S8_subtilisin-rel"/>
</dbReference>
<feature type="signal peptide" evidence="8">
    <location>
        <begin position="1"/>
        <end position="23"/>
    </location>
</feature>
<evidence type="ECO:0000256" key="2">
    <source>
        <dbReference type="ARBA" id="ARBA00022670"/>
    </source>
</evidence>
<evidence type="ECO:0000256" key="5">
    <source>
        <dbReference type="PROSITE-ProRule" id="PRU01240"/>
    </source>
</evidence>
<comment type="similarity">
    <text evidence="1 5 6">Belongs to the peptidase S8 family.</text>
</comment>
<name>A0ABW0ADG0_9ACTN</name>
<keyword evidence="2 5" id="KW-0645">Protease</keyword>
<dbReference type="Pfam" id="PF00082">
    <property type="entry name" value="Peptidase_S8"/>
    <property type="match status" value="1"/>
</dbReference>
<evidence type="ECO:0000259" key="9">
    <source>
        <dbReference type="Pfam" id="PF00082"/>
    </source>
</evidence>
<dbReference type="PROSITE" id="PS00138">
    <property type="entry name" value="SUBTILASE_SER"/>
    <property type="match status" value="1"/>
</dbReference>
<evidence type="ECO:0000256" key="7">
    <source>
        <dbReference type="SAM" id="MobiDB-lite"/>
    </source>
</evidence>
<evidence type="ECO:0000256" key="8">
    <source>
        <dbReference type="SAM" id="SignalP"/>
    </source>
</evidence>
<dbReference type="InterPro" id="IPR050131">
    <property type="entry name" value="Peptidase_S8_subtilisin-like"/>
</dbReference>
<evidence type="ECO:0000313" key="11">
    <source>
        <dbReference type="Proteomes" id="UP001596160"/>
    </source>
</evidence>
<keyword evidence="8" id="KW-0732">Signal</keyword>
<reference evidence="11" key="1">
    <citation type="journal article" date="2019" name="Int. J. Syst. Evol. Microbiol.">
        <title>The Global Catalogue of Microorganisms (GCM) 10K type strain sequencing project: providing services to taxonomists for standard genome sequencing and annotation.</title>
        <authorList>
            <consortium name="The Broad Institute Genomics Platform"/>
            <consortium name="The Broad Institute Genome Sequencing Center for Infectious Disease"/>
            <person name="Wu L."/>
            <person name="Ma J."/>
        </authorList>
    </citation>
    <scope>NUCLEOTIDE SEQUENCE [LARGE SCALE GENOMIC DNA]</scope>
    <source>
        <strain evidence="11">PCU 266</strain>
    </source>
</reference>
<dbReference type="CDD" id="cd07474">
    <property type="entry name" value="Peptidases_S8_subtilisin_Vpr-like"/>
    <property type="match status" value="1"/>
</dbReference>
<dbReference type="PIRSF" id="PIRSF037854">
    <property type="entry name" value="Dihydropyridine_esterase"/>
    <property type="match status" value="1"/>
</dbReference>
<evidence type="ECO:0000256" key="6">
    <source>
        <dbReference type="RuleBase" id="RU003355"/>
    </source>
</evidence>
<accession>A0ABW0ADG0</accession>
<evidence type="ECO:0000313" key="10">
    <source>
        <dbReference type="EMBL" id="MFC5151736.1"/>
    </source>
</evidence>
<dbReference type="SUPFAM" id="SSF52743">
    <property type="entry name" value="Subtilisin-like"/>
    <property type="match status" value="1"/>
</dbReference>
<dbReference type="RefSeq" id="WP_344476455.1">
    <property type="nucleotide sequence ID" value="NZ_BAAASB010000006.1"/>
</dbReference>
<dbReference type="PANTHER" id="PTHR43806">
    <property type="entry name" value="PEPTIDASE S8"/>
    <property type="match status" value="1"/>
</dbReference>
<dbReference type="PRINTS" id="PR00723">
    <property type="entry name" value="SUBTILISIN"/>
</dbReference>